<sequence length="156" mass="17093">MNNLVKVTVIVALSAQFYLSYQSDCVQSKHGIELSSSLDDSNRTAACPGEAVVYTCTVANTGVLQWAVESFHRLEENSILLSVQYDPVGTLVQEQGGLLAANITDITQSTAGYWGNITSTLTIVANKNYFENRRVWCGNGFELETESPCIFHRYGG</sequence>
<evidence type="ECO:0000256" key="1">
    <source>
        <dbReference type="SAM" id="SignalP"/>
    </source>
</evidence>
<feature type="chain" id="PRO_5041283162" evidence="1">
    <location>
        <begin position="23"/>
        <end position="156"/>
    </location>
</feature>
<accession>A0AA35W525</accession>
<evidence type="ECO:0000313" key="2">
    <source>
        <dbReference type="EMBL" id="CAI8008438.1"/>
    </source>
</evidence>
<organism evidence="2 3">
    <name type="scientific">Geodia barretti</name>
    <name type="common">Barrett's horny sponge</name>
    <dbReference type="NCBI Taxonomy" id="519541"/>
    <lineage>
        <taxon>Eukaryota</taxon>
        <taxon>Metazoa</taxon>
        <taxon>Porifera</taxon>
        <taxon>Demospongiae</taxon>
        <taxon>Heteroscleromorpha</taxon>
        <taxon>Tetractinellida</taxon>
        <taxon>Astrophorina</taxon>
        <taxon>Geodiidae</taxon>
        <taxon>Geodia</taxon>
    </lineage>
</organism>
<proteinExistence type="predicted"/>
<comment type="caution">
    <text evidence="2">The sequence shown here is derived from an EMBL/GenBank/DDBJ whole genome shotgun (WGS) entry which is preliminary data.</text>
</comment>
<name>A0AA35W525_GEOBA</name>
<evidence type="ECO:0000313" key="3">
    <source>
        <dbReference type="Proteomes" id="UP001174909"/>
    </source>
</evidence>
<dbReference type="AlphaFoldDB" id="A0AA35W525"/>
<protein>
    <submittedName>
        <fullName evidence="2">Uncharacterized protein</fullName>
    </submittedName>
</protein>
<reference evidence="2" key="1">
    <citation type="submission" date="2023-03" db="EMBL/GenBank/DDBJ databases">
        <authorList>
            <person name="Steffen K."/>
            <person name="Cardenas P."/>
        </authorList>
    </citation>
    <scope>NUCLEOTIDE SEQUENCE</scope>
</reference>
<dbReference type="EMBL" id="CASHTH010000844">
    <property type="protein sequence ID" value="CAI8008438.1"/>
    <property type="molecule type" value="Genomic_DNA"/>
</dbReference>
<feature type="signal peptide" evidence="1">
    <location>
        <begin position="1"/>
        <end position="22"/>
    </location>
</feature>
<dbReference type="Proteomes" id="UP001174909">
    <property type="component" value="Unassembled WGS sequence"/>
</dbReference>
<gene>
    <name evidence="2" type="ORF">GBAR_LOCUS5779</name>
</gene>
<keyword evidence="3" id="KW-1185">Reference proteome</keyword>
<keyword evidence="1" id="KW-0732">Signal</keyword>